<dbReference type="SUPFAM" id="SSF69304">
    <property type="entry name" value="Tricorn protease N-terminal domain"/>
    <property type="match status" value="1"/>
</dbReference>
<keyword evidence="3" id="KW-1185">Reference proteome</keyword>
<dbReference type="Gene3D" id="2.120.10.30">
    <property type="entry name" value="TolB, C-terminal domain"/>
    <property type="match status" value="1"/>
</dbReference>
<sequence length="1147" mass="126764">MRAGLALLLLVPAAAPAVDWESNRLREPRKITVGPADNAGAAVEAGGGGLYFSRVRSQVPGVFRQDLRTQRARAVLPGRGDARAPAVGPEGTPLALVSYRFDARGDICLYRGEKAGLECLTEPGRTERAPFWAGAGRVGWLQRPASGDGWALVVQDLGGGERRTLAEGALSAPAADPSGRYVVYNRAAERPGDRPRLEIHDRRTGRTHRPPRFDLPGITGSLAFSREGRYLYFTHYLNDTSLDQVIDGADHGVVLRVRFQRLLTAEAPFLPEQLTSVARNCRFPALGPGHLYLTCAFEGSLDIYRLPAGGAVPADWDEEKLRSAYRAARTHPDRLLLLNTLRYRHGGADPRMVERLLSHHLEIGELRAAGYYVAELRRAYAERGRDRLAAFYRMLGPLLEVRSLEKRQPRGVRTTAFLRRVRAVRRELQRTPVTADQGALLAAYLDVAEGERRRALERLDGLRLAEGDLLPLGRYLAFALYRRLLEERDPGRLLDHYPAMYGAADLSREARLYYAFRYLRLLARLHGSGGERLEILGSRLTEPPGAGVAALFRAERAALELAAAEGEEARQAAYREIRELLSEAREDPVLRRVQHVRAIRVLGAADDYEYMELLSRHWLLSTHVSEMGFPYVAEQYAVAVTDKAYGLLAQGEGDRAFLSFYSVLRQTNDLEAHYRYITLGLGRLDRSDEVERSYGMLRERELLGESGPYVRALRLLLPDSGRPTDEELDRAIALLEELPPTGISPAMGELLLGYAHHRKLARGRKGRSYDKGRFQQAHRHYMLALDLAHENARIRAAVLQNLGLLHVGVGNYAMAADFYGRRAGLPFASGAGEAALRWKLARALFYVDRPDRARRQAELGLDVAERREGLAAAPFREKAAFYALQAGAYEAATAHYAALLEGGGAPEGAHGARIRLAYGYALLKAERPEAARKHLRAAGAGGAPPPRRRLLALGLLAEAAPGPAEAAGYRRERIALWERFTGEARRIGYSETDRLRFLSKDYQQVAAAEERLGRIGAAREAILRGLAAAREWAATTGSPGGVPVYHGLVNYLSLGVRHPEVFDGADPEWLGERMDATLAAYADLPGATAITRTRQLKLRMLWKAYGRAPAAPPPRRILESEAARSLKAARPGLYGELEALADRLTSL</sequence>
<accession>A0ABV4TUC2</accession>
<dbReference type="Proteomes" id="UP001575181">
    <property type="component" value="Unassembled WGS sequence"/>
</dbReference>
<proteinExistence type="predicted"/>
<dbReference type="EMBL" id="JBGUAW010000005">
    <property type="protein sequence ID" value="MFA9460919.1"/>
    <property type="molecule type" value="Genomic_DNA"/>
</dbReference>
<dbReference type="Gene3D" id="1.25.40.10">
    <property type="entry name" value="Tetratricopeptide repeat domain"/>
    <property type="match status" value="1"/>
</dbReference>
<reference evidence="2 3" key="1">
    <citation type="submission" date="2024-08" db="EMBL/GenBank/DDBJ databases">
        <title>Whole-genome sequencing of halo(alkali)philic microorganisms from hypersaline lakes.</title>
        <authorList>
            <person name="Sorokin D.Y."/>
            <person name="Merkel A.Y."/>
            <person name="Messina E."/>
            <person name="Yakimov M."/>
        </authorList>
    </citation>
    <scope>NUCLEOTIDE SEQUENCE [LARGE SCALE GENOMIC DNA]</scope>
    <source>
        <strain evidence="2 3">Cl-TMA</strain>
    </source>
</reference>
<evidence type="ECO:0000256" key="1">
    <source>
        <dbReference type="SAM" id="SignalP"/>
    </source>
</evidence>
<feature type="chain" id="PRO_5047380161" description="Tetratricopeptide repeat protein" evidence="1">
    <location>
        <begin position="18"/>
        <end position="1147"/>
    </location>
</feature>
<gene>
    <name evidence="2" type="ORF">ACERLL_08785</name>
</gene>
<name>A0ABV4TUC2_9GAMM</name>
<protein>
    <recommendedName>
        <fullName evidence="4">Tetratricopeptide repeat protein</fullName>
    </recommendedName>
</protein>
<keyword evidence="1" id="KW-0732">Signal</keyword>
<organism evidence="2 3">
    <name type="scientific">Thiohalorhabdus methylotrophus</name>
    <dbReference type="NCBI Taxonomy" id="3242694"/>
    <lineage>
        <taxon>Bacteria</taxon>
        <taxon>Pseudomonadati</taxon>
        <taxon>Pseudomonadota</taxon>
        <taxon>Gammaproteobacteria</taxon>
        <taxon>Thiohalorhabdales</taxon>
        <taxon>Thiohalorhabdaceae</taxon>
        <taxon>Thiohalorhabdus</taxon>
    </lineage>
</organism>
<dbReference type="InterPro" id="IPR011042">
    <property type="entry name" value="6-blade_b-propeller_TolB-like"/>
</dbReference>
<comment type="caution">
    <text evidence="2">The sequence shown here is derived from an EMBL/GenBank/DDBJ whole genome shotgun (WGS) entry which is preliminary data.</text>
</comment>
<evidence type="ECO:0000313" key="2">
    <source>
        <dbReference type="EMBL" id="MFA9460919.1"/>
    </source>
</evidence>
<feature type="signal peptide" evidence="1">
    <location>
        <begin position="1"/>
        <end position="17"/>
    </location>
</feature>
<evidence type="ECO:0000313" key="3">
    <source>
        <dbReference type="Proteomes" id="UP001575181"/>
    </source>
</evidence>
<dbReference type="RefSeq" id="WP_373655703.1">
    <property type="nucleotide sequence ID" value="NZ_JBGUAW010000005.1"/>
</dbReference>
<evidence type="ECO:0008006" key="4">
    <source>
        <dbReference type="Google" id="ProtNLM"/>
    </source>
</evidence>
<dbReference type="InterPro" id="IPR011990">
    <property type="entry name" value="TPR-like_helical_dom_sf"/>
</dbReference>